<name>A0A1H2K385_9ACTN</name>
<dbReference type="InterPro" id="IPR046342">
    <property type="entry name" value="CBS_dom_sf"/>
</dbReference>
<evidence type="ECO:0000313" key="4">
    <source>
        <dbReference type="Proteomes" id="UP000182977"/>
    </source>
</evidence>
<dbReference type="InterPro" id="IPR050486">
    <property type="entry name" value="Mannose-1P_guanyltransferase"/>
</dbReference>
<gene>
    <name evidence="3" type="ORF">SAMN04488563_3374</name>
</gene>
<evidence type="ECO:0000313" key="3">
    <source>
        <dbReference type="EMBL" id="SDU63149.1"/>
    </source>
</evidence>
<dbReference type="SMART" id="SM00116">
    <property type="entry name" value="CBS"/>
    <property type="match status" value="2"/>
</dbReference>
<dbReference type="Gene3D" id="3.10.580.10">
    <property type="entry name" value="CBS-domain"/>
    <property type="match status" value="1"/>
</dbReference>
<dbReference type="PANTHER" id="PTHR22572">
    <property type="entry name" value="SUGAR-1-PHOSPHATE GUANYL TRANSFERASE"/>
    <property type="match status" value="1"/>
</dbReference>
<reference evidence="4" key="1">
    <citation type="submission" date="2016-10" db="EMBL/GenBank/DDBJ databases">
        <authorList>
            <person name="Varghese N."/>
            <person name="Submissions S."/>
        </authorList>
    </citation>
    <scope>NUCLEOTIDE SEQUENCE [LARGE SCALE GENOMIC DNA]</scope>
    <source>
        <strain evidence="4">DSM 45079</strain>
    </source>
</reference>
<dbReference type="RefSeq" id="WP_046768092.1">
    <property type="nucleotide sequence ID" value="NZ_KQ061224.1"/>
</dbReference>
<dbReference type="STRING" id="419479.SAMN04488563_3374"/>
<feature type="domain" description="CBS" evidence="2">
    <location>
        <begin position="69"/>
        <end position="127"/>
    </location>
</feature>
<dbReference type="Pfam" id="PF00571">
    <property type="entry name" value="CBS"/>
    <property type="match status" value="2"/>
</dbReference>
<dbReference type="SUPFAM" id="SSF53448">
    <property type="entry name" value="Nucleotide-diphospho-sugar transferases"/>
    <property type="match status" value="1"/>
</dbReference>
<dbReference type="EMBL" id="LT629791">
    <property type="protein sequence ID" value="SDU63149.1"/>
    <property type="molecule type" value="Genomic_DNA"/>
</dbReference>
<dbReference type="AlphaFoldDB" id="A0A1H2K385"/>
<dbReference type="OrthoDB" id="9801810at2"/>
<dbReference type="Proteomes" id="UP000182977">
    <property type="component" value="Chromosome I"/>
</dbReference>
<keyword evidence="4" id="KW-1185">Reference proteome</keyword>
<proteinExistence type="predicted"/>
<dbReference type="Gene3D" id="3.90.550.10">
    <property type="entry name" value="Spore Coat Polysaccharide Biosynthesis Protein SpsA, Chain A"/>
    <property type="match status" value="1"/>
</dbReference>
<sequence length="357" mass="37945">MSGQYMRLEDMLTTMDSSIRECLTIIDKHAVSTIFVVDAGGRLDGAVSDRAIRRALVSGAGVDDTIGELIAAPAATASPGEGRAEVLDVMHALGVAEIPIVDGDGRVVGVHIEREIVGAEPLENWAVVMAGGRGTRLAPLTDDIPKPMLPVAGRPILERIVLHLVGSGIRRIFLSVNYLGELIEHYFGDGSAYGCAIEYLRETPDRPLGTGGALGLLGAVGGRATHPVLVMNGDLVTGFSVGELLAAHAGSGAAATIATSEYEHQVPFGVLESRDGRLVRMIEKPTRSWPVNAGIYVLSPKLLPRVPQGVLYPITELFDDCLSRGESVGLWPISDRWQDIGRPHELAQARGLSRESA</sequence>
<keyword evidence="1" id="KW-0129">CBS domain</keyword>
<evidence type="ECO:0000256" key="1">
    <source>
        <dbReference type="PROSITE-ProRule" id="PRU00703"/>
    </source>
</evidence>
<dbReference type="SUPFAM" id="SSF54631">
    <property type="entry name" value="CBS-domain pair"/>
    <property type="match status" value="1"/>
</dbReference>
<dbReference type="InterPro" id="IPR000644">
    <property type="entry name" value="CBS_dom"/>
</dbReference>
<evidence type="ECO:0000259" key="2">
    <source>
        <dbReference type="PROSITE" id="PS51371"/>
    </source>
</evidence>
<accession>A0A1H2K385</accession>
<protein>
    <submittedName>
        <fullName evidence="3">CBS domain-containing protein</fullName>
    </submittedName>
</protein>
<dbReference type="PROSITE" id="PS51371">
    <property type="entry name" value="CBS"/>
    <property type="match status" value="2"/>
</dbReference>
<dbReference type="InterPro" id="IPR029044">
    <property type="entry name" value="Nucleotide-diphossugar_trans"/>
</dbReference>
<organism evidence="3 4">
    <name type="scientific">Jiangella alkaliphila</name>
    <dbReference type="NCBI Taxonomy" id="419479"/>
    <lineage>
        <taxon>Bacteria</taxon>
        <taxon>Bacillati</taxon>
        <taxon>Actinomycetota</taxon>
        <taxon>Actinomycetes</taxon>
        <taxon>Jiangellales</taxon>
        <taxon>Jiangellaceae</taxon>
        <taxon>Jiangella</taxon>
    </lineage>
</organism>
<feature type="domain" description="CBS" evidence="2">
    <location>
        <begin position="6"/>
        <end position="65"/>
    </location>
</feature>
<dbReference type="InterPro" id="IPR005835">
    <property type="entry name" value="NTP_transferase_dom"/>
</dbReference>
<dbReference type="Pfam" id="PF00483">
    <property type="entry name" value="NTP_transferase"/>
    <property type="match status" value="1"/>
</dbReference>